<name>A0ABR4N6K9_9FUNG</name>
<dbReference type="EMBL" id="JADGIZ020000027">
    <property type="protein sequence ID" value="KAL2915109.1"/>
    <property type="molecule type" value="Genomic_DNA"/>
</dbReference>
<dbReference type="SUPFAM" id="SSF53474">
    <property type="entry name" value="alpha/beta-Hydrolases"/>
    <property type="match status" value="1"/>
</dbReference>
<dbReference type="PANTHER" id="PTHR47381">
    <property type="entry name" value="ALPHA/BETA-HYDROLASES SUPERFAMILY PROTEIN"/>
    <property type="match status" value="1"/>
</dbReference>
<organism evidence="1 2">
    <name type="scientific">Polyrhizophydium stewartii</name>
    <dbReference type="NCBI Taxonomy" id="2732419"/>
    <lineage>
        <taxon>Eukaryota</taxon>
        <taxon>Fungi</taxon>
        <taxon>Fungi incertae sedis</taxon>
        <taxon>Chytridiomycota</taxon>
        <taxon>Chytridiomycota incertae sedis</taxon>
        <taxon>Chytridiomycetes</taxon>
        <taxon>Rhizophydiales</taxon>
        <taxon>Rhizophydiales incertae sedis</taxon>
        <taxon>Polyrhizophydium</taxon>
    </lineage>
</organism>
<accession>A0ABR4N6K9</accession>
<dbReference type="Gene3D" id="3.40.50.1820">
    <property type="entry name" value="alpha/beta hydrolase"/>
    <property type="match status" value="1"/>
</dbReference>
<protein>
    <submittedName>
        <fullName evidence="1">Uncharacterized protein</fullName>
    </submittedName>
</protein>
<evidence type="ECO:0000313" key="1">
    <source>
        <dbReference type="EMBL" id="KAL2915109.1"/>
    </source>
</evidence>
<comment type="caution">
    <text evidence="1">The sequence shown here is derived from an EMBL/GenBank/DDBJ whole genome shotgun (WGS) entry which is preliminary data.</text>
</comment>
<evidence type="ECO:0000313" key="2">
    <source>
        <dbReference type="Proteomes" id="UP001527925"/>
    </source>
</evidence>
<dbReference type="PANTHER" id="PTHR47381:SF3">
    <property type="entry name" value="ALPHA_BETA-HYDROLASES SUPERFAMILY PROTEIN"/>
    <property type="match status" value="1"/>
</dbReference>
<sequence>MSQSPAPASQLLADLVPPEGVRSELVVAGGIEVLLFERSDSDLPAGQADTRPVAVVFLLHGRLESAAKYAPYAALLAGAAPPGTRLLVALLEQRNHGLRHVRALANRSWADGNPTHALDMWSVQYGTARDVSFLIDVLPLFLANTAGTEPAIPRIAHGAAVHWGVAGVSLGGHATLLAAVHDPRIELAVSVIGCGDNEGLMVPRARNNGLPTPPAADSPVTPALLSLLATHDPVHRTEHLAGKRILLLSGGLDTLVPASASARFVERARAVLPSSDAQAPGPCLVEIVDPKAKHEFSVFMKGEVISFTAQWLELLAA</sequence>
<reference evidence="1 2" key="1">
    <citation type="submission" date="2023-09" db="EMBL/GenBank/DDBJ databases">
        <title>Pangenome analysis of Batrachochytrium dendrobatidis and related Chytrids.</title>
        <authorList>
            <person name="Yacoub M.N."/>
            <person name="Stajich J.E."/>
            <person name="James T.Y."/>
        </authorList>
    </citation>
    <scope>NUCLEOTIDE SEQUENCE [LARGE SCALE GENOMIC DNA]</scope>
    <source>
        <strain evidence="1 2">JEL0888</strain>
    </source>
</reference>
<proteinExistence type="predicted"/>
<dbReference type="Proteomes" id="UP001527925">
    <property type="component" value="Unassembled WGS sequence"/>
</dbReference>
<gene>
    <name evidence="1" type="ORF">HK105_205433</name>
</gene>
<dbReference type="InterPro" id="IPR029058">
    <property type="entry name" value="AB_hydrolase_fold"/>
</dbReference>
<keyword evidence="2" id="KW-1185">Reference proteome</keyword>